<dbReference type="PANTHER" id="PTHR30027">
    <property type="entry name" value="RIBOSOMAL RNA SMALL SUBUNIT METHYLTRANSFERASE E"/>
    <property type="match status" value="1"/>
</dbReference>
<dbReference type="NCBIfam" id="NF008701">
    <property type="entry name" value="PRK11713.5-5"/>
    <property type="match status" value="1"/>
</dbReference>
<dbReference type="RefSeq" id="WP_134111265.1">
    <property type="nucleotide sequence ID" value="NZ_SOCN01000005.1"/>
</dbReference>
<dbReference type="GO" id="GO:0070475">
    <property type="term" value="P:rRNA base methylation"/>
    <property type="evidence" value="ECO:0007669"/>
    <property type="project" value="TreeGrafter"/>
</dbReference>
<dbReference type="InterPro" id="IPR006700">
    <property type="entry name" value="RsmE"/>
</dbReference>
<name>A0A4R7UBX6_9BACT</name>
<evidence type="ECO:0000256" key="10">
    <source>
        <dbReference type="ARBA" id="ARBA00025699"/>
    </source>
</evidence>
<dbReference type="InterPro" id="IPR029026">
    <property type="entry name" value="tRNA_m1G_MTases_N"/>
</dbReference>
<protein>
    <recommendedName>
        <fullName evidence="4 12">Ribosomal RNA small subunit methyltransferase E</fullName>
        <ecNumber evidence="3 12">2.1.1.193</ecNumber>
    </recommendedName>
</protein>
<evidence type="ECO:0000256" key="8">
    <source>
        <dbReference type="ARBA" id="ARBA00022679"/>
    </source>
</evidence>
<dbReference type="OrthoDB" id="9815641at2"/>
<keyword evidence="9 12" id="KW-0949">S-adenosyl-L-methionine</keyword>
<gene>
    <name evidence="14" type="ORF">BCF59_0706</name>
</gene>
<comment type="similarity">
    <text evidence="2 12">Belongs to the RNA methyltransferase RsmE family.</text>
</comment>
<keyword evidence="7 12" id="KW-0489">Methyltransferase</keyword>
<dbReference type="InterPro" id="IPR029028">
    <property type="entry name" value="Alpha/beta_knot_MTases"/>
</dbReference>
<comment type="catalytic activity">
    <reaction evidence="11 12">
        <text>uridine(1498) in 16S rRNA + S-adenosyl-L-methionine = N(3)-methyluridine(1498) in 16S rRNA + S-adenosyl-L-homocysteine + H(+)</text>
        <dbReference type="Rhea" id="RHEA:42920"/>
        <dbReference type="Rhea" id="RHEA-COMP:10283"/>
        <dbReference type="Rhea" id="RHEA-COMP:10284"/>
        <dbReference type="ChEBI" id="CHEBI:15378"/>
        <dbReference type="ChEBI" id="CHEBI:57856"/>
        <dbReference type="ChEBI" id="CHEBI:59789"/>
        <dbReference type="ChEBI" id="CHEBI:65315"/>
        <dbReference type="ChEBI" id="CHEBI:74502"/>
        <dbReference type="EC" id="2.1.1.193"/>
    </reaction>
</comment>
<dbReference type="GO" id="GO:0070042">
    <property type="term" value="F:rRNA (uridine-N3-)-methyltransferase activity"/>
    <property type="evidence" value="ECO:0007669"/>
    <property type="project" value="TreeGrafter"/>
</dbReference>
<dbReference type="EMBL" id="SOCN01000005">
    <property type="protein sequence ID" value="TDV22857.1"/>
    <property type="molecule type" value="Genomic_DNA"/>
</dbReference>
<evidence type="ECO:0000256" key="1">
    <source>
        <dbReference type="ARBA" id="ARBA00004496"/>
    </source>
</evidence>
<dbReference type="GO" id="GO:0005737">
    <property type="term" value="C:cytoplasm"/>
    <property type="evidence" value="ECO:0007669"/>
    <property type="project" value="UniProtKB-SubCell"/>
</dbReference>
<comment type="subcellular location">
    <subcellularLocation>
        <location evidence="1 12">Cytoplasm</location>
    </subcellularLocation>
</comment>
<comment type="function">
    <text evidence="10 12">Specifically methylates the N3 position of the uracil ring of uridine 1498 (m3U1498) in 16S rRNA. Acts on the fully assembled 30S ribosomal subunit.</text>
</comment>
<evidence type="ECO:0000256" key="11">
    <source>
        <dbReference type="ARBA" id="ARBA00047944"/>
    </source>
</evidence>
<dbReference type="CDD" id="cd18084">
    <property type="entry name" value="RsmE-like"/>
    <property type="match status" value="1"/>
</dbReference>
<dbReference type="EC" id="2.1.1.193" evidence="3 12"/>
<reference evidence="14 15" key="1">
    <citation type="submission" date="2019-03" db="EMBL/GenBank/DDBJ databases">
        <title>Genomic Encyclopedia of Archaeal and Bacterial Type Strains, Phase II (KMG-II): from individual species to whole genera.</title>
        <authorList>
            <person name="Goeker M."/>
        </authorList>
    </citation>
    <scope>NUCLEOTIDE SEQUENCE [LARGE SCALE GENOMIC DNA]</scope>
    <source>
        <strain evidence="14 15">ATCC 35214</strain>
    </source>
</reference>
<dbReference type="AlphaFoldDB" id="A0A4R7UBX6"/>
<evidence type="ECO:0000256" key="3">
    <source>
        <dbReference type="ARBA" id="ARBA00012328"/>
    </source>
</evidence>
<feature type="domain" description="Ribosomal RNA small subunit methyltransferase E methyltransferase" evidence="13">
    <location>
        <begin position="63"/>
        <end position="223"/>
    </location>
</feature>
<keyword evidence="15" id="KW-1185">Reference proteome</keyword>
<accession>A0A4R7UBX6</accession>
<evidence type="ECO:0000256" key="2">
    <source>
        <dbReference type="ARBA" id="ARBA00005528"/>
    </source>
</evidence>
<evidence type="ECO:0000259" key="13">
    <source>
        <dbReference type="Pfam" id="PF04452"/>
    </source>
</evidence>
<dbReference type="Gene3D" id="3.40.1280.10">
    <property type="match status" value="1"/>
</dbReference>
<comment type="caution">
    <text evidence="14">The sequence shown here is derived from an EMBL/GenBank/DDBJ whole genome shotgun (WGS) entry which is preliminary data.</text>
</comment>
<evidence type="ECO:0000256" key="12">
    <source>
        <dbReference type="PIRNR" id="PIRNR015601"/>
    </source>
</evidence>
<proteinExistence type="inferred from homology"/>
<evidence type="ECO:0000256" key="6">
    <source>
        <dbReference type="ARBA" id="ARBA00022552"/>
    </source>
</evidence>
<dbReference type="PANTHER" id="PTHR30027:SF3">
    <property type="entry name" value="16S RRNA (URACIL(1498)-N(3))-METHYLTRANSFERASE"/>
    <property type="match status" value="1"/>
</dbReference>
<dbReference type="NCBIfam" id="TIGR00046">
    <property type="entry name" value="RsmE family RNA methyltransferase"/>
    <property type="match status" value="1"/>
</dbReference>
<evidence type="ECO:0000256" key="5">
    <source>
        <dbReference type="ARBA" id="ARBA00022490"/>
    </source>
</evidence>
<keyword evidence="5 12" id="KW-0963">Cytoplasm</keyword>
<evidence type="ECO:0000313" key="14">
    <source>
        <dbReference type="EMBL" id="TDV22857.1"/>
    </source>
</evidence>
<sequence length="226" mass="26794">MNRFFVSKKQDNYFILNNDTLKHLRVIRVNDKPFICVYQEEFYECVLEFEKAKIIKKLRLNNERNNKVILAVALIKYERFEWLLQKAVELGVSEIQPMLTDYTNGELYQYQKYQKRIQRFKTIIQNAAEQSFRNKIPELLELKKFDDVIQQQNLTKYLSHEKLLISEQIPQSIKIDVMFLVGPEGGFSDLEITKARENKVHLVSLGKRILRAETAAIFMLSQLKID</sequence>
<dbReference type="InterPro" id="IPR046886">
    <property type="entry name" value="RsmE_MTase_dom"/>
</dbReference>
<organism evidence="14 15">
    <name type="scientific">Mycoplasmopsis mustelae</name>
    <dbReference type="NCBI Taxonomy" id="171289"/>
    <lineage>
        <taxon>Bacteria</taxon>
        <taxon>Bacillati</taxon>
        <taxon>Mycoplasmatota</taxon>
        <taxon>Mycoplasmoidales</taxon>
        <taxon>Metamycoplasmataceae</taxon>
        <taxon>Mycoplasmopsis</taxon>
    </lineage>
</organism>
<dbReference type="Gene3D" id="2.40.240.20">
    <property type="entry name" value="Hypothetical PUA domain-like, domain 1"/>
    <property type="match status" value="1"/>
</dbReference>
<evidence type="ECO:0000313" key="15">
    <source>
        <dbReference type="Proteomes" id="UP000295757"/>
    </source>
</evidence>
<keyword evidence="6 12" id="KW-0698">rRNA processing</keyword>
<dbReference type="Pfam" id="PF04452">
    <property type="entry name" value="Methyltrans_RNA"/>
    <property type="match status" value="1"/>
</dbReference>
<evidence type="ECO:0000256" key="7">
    <source>
        <dbReference type="ARBA" id="ARBA00022603"/>
    </source>
</evidence>
<dbReference type="SUPFAM" id="SSF75217">
    <property type="entry name" value="alpha/beta knot"/>
    <property type="match status" value="1"/>
</dbReference>
<dbReference type="Proteomes" id="UP000295757">
    <property type="component" value="Unassembled WGS sequence"/>
</dbReference>
<evidence type="ECO:0000256" key="9">
    <source>
        <dbReference type="ARBA" id="ARBA00022691"/>
    </source>
</evidence>
<dbReference type="PIRSF" id="PIRSF015601">
    <property type="entry name" value="MTase_slr0722"/>
    <property type="match status" value="1"/>
</dbReference>
<keyword evidence="8 12" id="KW-0808">Transferase</keyword>
<evidence type="ECO:0000256" key="4">
    <source>
        <dbReference type="ARBA" id="ARBA00013673"/>
    </source>
</evidence>